<dbReference type="PRINTS" id="PR00175">
    <property type="entry name" value="NAALASMPORT"/>
</dbReference>
<dbReference type="PANTHER" id="PTHR30330:SF3">
    <property type="entry name" value="TRANSCRIPTIONAL REGULATOR, LRP FAMILY"/>
    <property type="match status" value="1"/>
</dbReference>
<feature type="transmembrane region" description="Helical" evidence="8">
    <location>
        <begin position="474"/>
        <end position="495"/>
    </location>
</feature>
<evidence type="ECO:0000313" key="11">
    <source>
        <dbReference type="Proteomes" id="UP000308054"/>
    </source>
</evidence>
<dbReference type="Pfam" id="PF01235">
    <property type="entry name" value="Na_Ala_symp"/>
    <property type="match status" value="1"/>
</dbReference>
<evidence type="ECO:0000256" key="1">
    <source>
        <dbReference type="ARBA" id="ARBA00004651"/>
    </source>
</evidence>
<proteinExistence type="inferred from homology"/>
<keyword evidence="4" id="KW-1003">Cell membrane</keyword>
<dbReference type="GO" id="GO:0005283">
    <property type="term" value="F:amino acid:sodium symporter activity"/>
    <property type="evidence" value="ECO:0007669"/>
    <property type="project" value="InterPro"/>
</dbReference>
<feature type="transmembrane region" description="Helical" evidence="8">
    <location>
        <begin position="14"/>
        <end position="33"/>
    </location>
</feature>
<dbReference type="GO" id="GO:0005886">
    <property type="term" value="C:plasma membrane"/>
    <property type="evidence" value="ECO:0007669"/>
    <property type="project" value="UniProtKB-SubCell"/>
</dbReference>
<evidence type="ECO:0000256" key="2">
    <source>
        <dbReference type="ARBA" id="ARBA00009261"/>
    </source>
</evidence>
<gene>
    <name evidence="10" type="ORF">E5163_08180</name>
</gene>
<feature type="transmembrane region" description="Helical" evidence="8">
    <location>
        <begin position="507"/>
        <end position="528"/>
    </location>
</feature>
<dbReference type="InterPro" id="IPR001463">
    <property type="entry name" value="Na/Ala_symport"/>
</dbReference>
<keyword evidence="3 8" id="KW-0813">Transport</keyword>
<dbReference type="PANTHER" id="PTHR30330">
    <property type="entry name" value="AGSS FAMILY TRANSPORTER, SODIUM-ALANINE"/>
    <property type="match status" value="1"/>
</dbReference>
<dbReference type="EMBL" id="SRXW01000002">
    <property type="protein sequence ID" value="TGY89096.1"/>
    <property type="molecule type" value="Genomic_DNA"/>
</dbReference>
<feature type="transmembrane region" description="Helical" evidence="8">
    <location>
        <begin position="184"/>
        <end position="202"/>
    </location>
</feature>
<keyword evidence="8" id="KW-0997">Cell inner membrane</keyword>
<dbReference type="NCBIfam" id="TIGR00835">
    <property type="entry name" value="agcS"/>
    <property type="match status" value="1"/>
</dbReference>
<feature type="transmembrane region" description="Helical" evidence="8">
    <location>
        <begin position="147"/>
        <end position="164"/>
    </location>
</feature>
<comment type="subcellular location">
    <subcellularLocation>
        <location evidence="8">Cell inner membrane</location>
        <topology evidence="8">Multi-pass membrane protein</topology>
    </subcellularLocation>
    <subcellularLocation>
        <location evidence="1">Cell membrane</location>
        <topology evidence="1">Multi-pass membrane protein</topology>
    </subcellularLocation>
</comment>
<keyword evidence="7 8" id="KW-0472">Membrane</keyword>
<evidence type="ECO:0000256" key="7">
    <source>
        <dbReference type="ARBA" id="ARBA00023136"/>
    </source>
</evidence>
<feature type="transmembrane region" description="Helical" evidence="8">
    <location>
        <begin position="245"/>
        <end position="268"/>
    </location>
</feature>
<dbReference type="OrthoDB" id="9806926at2"/>
<feature type="region of interest" description="Disordered" evidence="9">
    <location>
        <begin position="534"/>
        <end position="564"/>
    </location>
</feature>
<dbReference type="RefSeq" id="WP_135995635.1">
    <property type="nucleotide sequence ID" value="NZ_CP071057.1"/>
</dbReference>
<evidence type="ECO:0000256" key="8">
    <source>
        <dbReference type="RuleBase" id="RU363064"/>
    </source>
</evidence>
<comment type="caution">
    <text evidence="10">The sequence shown here is derived from an EMBL/GenBank/DDBJ whole genome shotgun (WGS) entry which is preliminary data.</text>
</comment>
<keyword evidence="6 8" id="KW-1133">Transmembrane helix</keyword>
<dbReference type="AlphaFoldDB" id="A0A4S2H0S7"/>
<keyword evidence="11" id="KW-1185">Reference proteome</keyword>
<evidence type="ECO:0000256" key="5">
    <source>
        <dbReference type="ARBA" id="ARBA00022692"/>
    </source>
</evidence>
<dbReference type="PROSITE" id="PS00873">
    <property type="entry name" value="NA_ALANINE_SYMP"/>
    <property type="match status" value="1"/>
</dbReference>
<reference evidence="10 11" key="1">
    <citation type="journal article" date="2017" name="Int. J. Syst. Evol. Microbiol.">
        <title>Marinicauda algicola sp. nov., isolated from a marine red alga Rhodosorus marinus.</title>
        <authorList>
            <person name="Jeong S.E."/>
            <person name="Jeon S.H."/>
            <person name="Chun B.H."/>
            <person name="Kim D.W."/>
            <person name="Jeon C.O."/>
        </authorList>
    </citation>
    <scope>NUCLEOTIDE SEQUENCE [LARGE SCALE GENOMIC DNA]</scope>
    <source>
        <strain evidence="10 11">JCM 31718</strain>
    </source>
</reference>
<feature type="transmembrane region" description="Helical" evidence="8">
    <location>
        <begin position="304"/>
        <end position="325"/>
    </location>
</feature>
<evidence type="ECO:0000256" key="3">
    <source>
        <dbReference type="ARBA" id="ARBA00022448"/>
    </source>
</evidence>
<evidence type="ECO:0000256" key="4">
    <source>
        <dbReference type="ARBA" id="ARBA00022475"/>
    </source>
</evidence>
<keyword evidence="8" id="KW-0769">Symport</keyword>
<organism evidence="10 11">
    <name type="scientific">Marinicauda algicola</name>
    <dbReference type="NCBI Taxonomy" id="2029849"/>
    <lineage>
        <taxon>Bacteria</taxon>
        <taxon>Pseudomonadati</taxon>
        <taxon>Pseudomonadota</taxon>
        <taxon>Alphaproteobacteria</taxon>
        <taxon>Maricaulales</taxon>
        <taxon>Maricaulaceae</taxon>
        <taxon>Marinicauda</taxon>
    </lineage>
</organism>
<accession>A0A4S2H0S7</accession>
<comment type="similarity">
    <text evidence="2 8">Belongs to the alanine or glycine:cation symporter (AGCS) (TC 2.A.25) family.</text>
</comment>
<protein>
    <submittedName>
        <fullName evidence="10">Sodium:alanine symporter family protein</fullName>
    </submittedName>
</protein>
<keyword evidence="5 8" id="KW-0812">Transmembrane</keyword>
<feature type="compositionally biased region" description="Basic and acidic residues" evidence="9">
    <location>
        <begin position="537"/>
        <end position="548"/>
    </location>
</feature>
<dbReference type="Gene3D" id="1.20.1740.10">
    <property type="entry name" value="Amino acid/polyamine transporter I"/>
    <property type="match status" value="1"/>
</dbReference>
<name>A0A4S2H0S7_9PROT</name>
<dbReference type="Proteomes" id="UP000308054">
    <property type="component" value="Unassembled WGS sequence"/>
</dbReference>
<evidence type="ECO:0000256" key="9">
    <source>
        <dbReference type="SAM" id="MobiDB-lite"/>
    </source>
</evidence>
<sequence length="564" mass="58878">MEQLQSILVTIDGWVWSPVLVALLFGTGLYLTIGLKFMPIYRLPAAFMMMFSKSKKEDESEGEISPLAALFTALSATIGTGNIAGVATAITIGGPGAVFWMWMTALVGSATKYSEAVLAVTYREVDKRGEHVGGPMYYIKNGLSKKWIWLAWLFALFTAVAAFGTGNLVQANSVAALFESNLGIPKVVAGAVLALLVFFVIIGGVKSIARVASVLVPVMAIAYIGGSLVVLMANAEAVPAAFASIFSNAFSGTAAVGGFFGAAFAAAIREGANRGSFSNEAGLGSAAIAHASARTRNPHRQGSIAMLSPFIDTIVVCTMTALVILTATGNFAYNPARAALGQCQAQGNLVLPEGVSATQLFAWAPQTDLPNREGPISEGGAQVVQALQACQAAGQEIDPIAFEAATDHSVVGSTERVWASGIASAADVTAQAFGAALPRGEWIVTFGLMVFAFTTILGWALYGERALEFMTGTALIIPYRVMWCVVVFIGAIWTNDLAWTVASIGNGMMAAPNLIALLALSGTIFAIAKRHGARPGDAGDHKLEEHETPMPAPSASDQTPEGKS</sequence>
<feature type="transmembrane region" description="Helical" evidence="8">
    <location>
        <begin position="214"/>
        <end position="233"/>
    </location>
</feature>
<evidence type="ECO:0000256" key="6">
    <source>
        <dbReference type="ARBA" id="ARBA00022989"/>
    </source>
</evidence>
<evidence type="ECO:0000313" key="10">
    <source>
        <dbReference type="EMBL" id="TGY89096.1"/>
    </source>
</evidence>
<feature type="compositionally biased region" description="Polar residues" evidence="9">
    <location>
        <begin position="555"/>
        <end position="564"/>
    </location>
</feature>
<feature type="transmembrane region" description="Helical" evidence="8">
    <location>
        <begin position="442"/>
        <end position="462"/>
    </location>
</feature>